<gene>
    <name evidence="1" type="ORF">TCLT_LOCUS6087</name>
</gene>
<dbReference type="Proteomes" id="UP000276776">
    <property type="component" value="Unassembled WGS sequence"/>
</dbReference>
<proteinExistence type="predicted"/>
<organism evidence="3">
    <name type="scientific">Thelazia callipaeda</name>
    <name type="common">Oriental eyeworm</name>
    <name type="synonym">Parasitic nematode</name>
    <dbReference type="NCBI Taxonomy" id="103827"/>
    <lineage>
        <taxon>Eukaryota</taxon>
        <taxon>Metazoa</taxon>
        <taxon>Ecdysozoa</taxon>
        <taxon>Nematoda</taxon>
        <taxon>Chromadorea</taxon>
        <taxon>Rhabditida</taxon>
        <taxon>Spirurina</taxon>
        <taxon>Spiruromorpha</taxon>
        <taxon>Thelazioidea</taxon>
        <taxon>Thelaziidae</taxon>
        <taxon>Thelazia</taxon>
    </lineage>
</organism>
<reference evidence="3" key="1">
    <citation type="submission" date="2017-02" db="UniProtKB">
        <authorList>
            <consortium name="WormBaseParasite"/>
        </authorList>
    </citation>
    <scope>IDENTIFICATION</scope>
</reference>
<dbReference type="STRING" id="103827.A0A0N5CZZ9"/>
<reference evidence="1 2" key="2">
    <citation type="submission" date="2018-11" db="EMBL/GenBank/DDBJ databases">
        <authorList>
            <consortium name="Pathogen Informatics"/>
        </authorList>
    </citation>
    <scope>NUCLEOTIDE SEQUENCE [LARGE SCALE GENOMIC DNA]</scope>
</reference>
<accession>A0A0N5CZZ9</accession>
<evidence type="ECO:0000313" key="2">
    <source>
        <dbReference type="Proteomes" id="UP000276776"/>
    </source>
</evidence>
<dbReference type="AlphaFoldDB" id="A0A0N5CZZ9"/>
<sequence length="85" mass="9487">MSIKTDTPCVLLPAANHLSVENVISNTASHKLEDREKCKVGITSSVAKFFHADGILDVFARGFLAEPVLRDAEESYRYLMALDRY</sequence>
<dbReference type="EMBL" id="UYYF01004388">
    <property type="protein sequence ID" value="VDN03409.1"/>
    <property type="molecule type" value="Genomic_DNA"/>
</dbReference>
<name>A0A0N5CZZ9_THECL</name>
<dbReference type="WBParaSite" id="TCLT_0000609801-mRNA-1">
    <property type="protein sequence ID" value="TCLT_0000609801-mRNA-1"/>
    <property type="gene ID" value="TCLT_0000609801"/>
</dbReference>
<dbReference type="OrthoDB" id="5794849at2759"/>
<evidence type="ECO:0000313" key="1">
    <source>
        <dbReference type="EMBL" id="VDN03409.1"/>
    </source>
</evidence>
<keyword evidence="2" id="KW-1185">Reference proteome</keyword>
<protein>
    <submittedName>
        <fullName evidence="3">Transcriptional regulator</fullName>
    </submittedName>
</protein>
<evidence type="ECO:0000313" key="3">
    <source>
        <dbReference type="WBParaSite" id="TCLT_0000609801-mRNA-1"/>
    </source>
</evidence>